<feature type="transmembrane region" description="Helical" evidence="6">
    <location>
        <begin position="269"/>
        <end position="288"/>
    </location>
</feature>
<proteinExistence type="inferred from homology"/>
<dbReference type="InterPro" id="IPR037185">
    <property type="entry name" value="EmrE-like"/>
</dbReference>
<feature type="transmembrane region" description="Helical" evidence="6">
    <location>
        <begin position="12"/>
        <end position="27"/>
    </location>
</feature>
<dbReference type="PANTHER" id="PTHR22911:SF6">
    <property type="entry name" value="SOLUTE CARRIER FAMILY 35 MEMBER G1"/>
    <property type="match status" value="1"/>
</dbReference>
<feature type="transmembrane region" description="Helical" evidence="6">
    <location>
        <begin position="152"/>
        <end position="173"/>
    </location>
</feature>
<protein>
    <submittedName>
        <fullName evidence="8">DMT family transporter</fullName>
    </submittedName>
</protein>
<evidence type="ECO:0000256" key="6">
    <source>
        <dbReference type="SAM" id="Phobius"/>
    </source>
</evidence>
<accession>A0A942DZQ6</accession>
<dbReference type="InterPro" id="IPR000620">
    <property type="entry name" value="EamA_dom"/>
</dbReference>
<comment type="subcellular location">
    <subcellularLocation>
        <location evidence="1">Membrane</location>
        <topology evidence="1">Multi-pass membrane protein</topology>
    </subcellularLocation>
</comment>
<feature type="transmembrane region" description="Helical" evidence="6">
    <location>
        <begin position="79"/>
        <end position="97"/>
    </location>
</feature>
<dbReference type="Pfam" id="PF00892">
    <property type="entry name" value="EamA"/>
    <property type="match status" value="2"/>
</dbReference>
<evidence type="ECO:0000256" key="4">
    <source>
        <dbReference type="ARBA" id="ARBA00022989"/>
    </source>
</evidence>
<keyword evidence="5 6" id="KW-0472">Membrane</keyword>
<dbReference type="AlphaFoldDB" id="A0A942DZQ6"/>
<dbReference type="PANTHER" id="PTHR22911">
    <property type="entry name" value="ACYL-MALONYL CONDENSING ENZYME-RELATED"/>
    <property type="match status" value="1"/>
</dbReference>
<reference evidence="8" key="1">
    <citation type="submission" date="2021-04" db="EMBL/GenBank/DDBJ databases">
        <title>Pseudaminobacter soli sp. nov., isolated from paddy soil contaminated by heavy metals.</title>
        <authorList>
            <person name="Zhang K."/>
        </authorList>
    </citation>
    <scope>NUCLEOTIDE SEQUENCE</scope>
    <source>
        <strain evidence="8">19-2017</strain>
    </source>
</reference>
<keyword evidence="4 6" id="KW-1133">Transmembrane helix</keyword>
<feature type="domain" description="EamA" evidence="7">
    <location>
        <begin position="158"/>
        <end position="286"/>
    </location>
</feature>
<feature type="transmembrane region" description="Helical" evidence="6">
    <location>
        <begin position="47"/>
        <end position="67"/>
    </location>
</feature>
<evidence type="ECO:0000259" key="7">
    <source>
        <dbReference type="Pfam" id="PF00892"/>
    </source>
</evidence>
<organism evidence="8 9">
    <name type="scientific">Pseudaminobacter soli</name>
    <name type="common">ex Zhang et al. 2022</name>
    <dbReference type="NCBI Taxonomy" id="2831468"/>
    <lineage>
        <taxon>Bacteria</taxon>
        <taxon>Pseudomonadati</taxon>
        <taxon>Pseudomonadota</taxon>
        <taxon>Alphaproteobacteria</taxon>
        <taxon>Hyphomicrobiales</taxon>
        <taxon>Phyllobacteriaceae</taxon>
        <taxon>Pseudaminobacter</taxon>
    </lineage>
</organism>
<dbReference type="EMBL" id="JAGWCR010000010">
    <property type="protein sequence ID" value="MBS3650641.1"/>
    <property type="molecule type" value="Genomic_DNA"/>
</dbReference>
<feature type="transmembrane region" description="Helical" evidence="6">
    <location>
        <begin position="245"/>
        <end position="263"/>
    </location>
</feature>
<feature type="domain" description="EamA" evidence="7">
    <location>
        <begin position="16"/>
        <end position="145"/>
    </location>
</feature>
<comment type="caution">
    <text evidence="8">The sequence shown here is derived from an EMBL/GenBank/DDBJ whole genome shotgun (WGS) entry which is preliminary data.</text>
</comment>
<gene>
    <name evidence="8" type="ORF">KEU06_18675</name>
</gene>
<dbReference type="GO" id="GO:0016020">
    <property type="term" value="C:membrane"/>
    <property type="evidence" value="ECO:0007669"/>
    <property type="project" value="UniProtKB-SubCell"/>
</dbReference>
<feature type="transmembrane region" description="Helical" evidence="6">
    <location>
        <begin position="213"/>
        <end position="233"/>
    </location>
</feature>
<name>A0A942DZQ6_9HYPH</name>
<evidence type="ECO:0000313" key="8">
    <source>
        <dbReference type="EMBL" id="MBS3650641.1"/>
    </source>
</evidence>
<feature type="transmembrane region" description="Helical" evidence="6">
    <location>
        <begin position="130"/>
        <end position="146"/>
    </location>
</feature>
<evidence type="ECO:0000256" key="2">
    <source>
        <dbReference type="ARBA" id="ARBA00009853"/>
    </source>
</evidence>
<comment type="similarity">
    <text evidence="2">Belongs to the drug/metabolite transporter (DMT) superfamily. 10 TMS drug/metabolite exporter (DME) (TC 2.A.7.3) family.</text>
</comment>
<dbReference type="SUPFAM" id="SSF103481">
    <property type="entry name" value="Multidrug resistance efflux transporter EmrE"/>
    <property type="match status" value="2"/>
</dbReference>
<evidence type="ECO:0000256" key="1">
    <source>
        <dbReference type="ARBA" id="ARBA00004141"/>
    </source>
</evidence>
<dbReference type="Proteomes" id="UP000680348">
    <property type="component" value="Unassembled WGS sequence"/>
</dbReference>
<feature type="transmembrane region" description="Helical" evidence="6">
    <location>
        <begin position="103"/>
        <end position="123"/>
    </location>
</feature>
<sequence length="295" mass="31870">MAAVVSTSTRDGVFAGMVLASVAYMLFSGQDAAIKLLVAGISVWQILFFRSVVILAGCGAVGGVKLFRETARSPIVKPMFVRSLLMLGAWLCFYTAAKTLQLAEMTTIYFAAPVIVTIMSVVILKERVPLLRWAAALVGFVGVFIACDPSNLGFTLPVVLVLTAALFWALSIVLMRKMALQERTIIQVVLNNCFFLVTAAVPMFLVWETPNLGQAALMVLVGAIGGAAQFALFEGMKRAEASVIAPFEYTSLVWAFVFGYLIWSEVPRIEVYAGAGLIMLAGLIIIVGERPRSSR</sequence>
<keyword evidence="9" id="KW-1185">Reference proteome</keyword>
<evidence type="ECO:0000313" key="9">
    <source>
        <dbReference type="Proteomes" id="UP000680348"/>
    </source>
</evidence>
<dbReference type="RefSeq" id="WP_188256194.1">
    <property type="nucleotide sequence ID" value="NZ_JABVCF010000010.1"/>
</dbReference>
<keyword evidence="3 6" id="KW-0812">Transmembrane</keyword>
<evidence type="ECO:0000256" key="3">
    <source>
        <dbReference type="ARBA" id="ARBA00022692"/>
    </source>
</evidence>
<feature type="transmembrane region" description="Helical" evidence="6">
    <location>
        <begin position="185"/>
        <end position="207"/>
    </location>
</feature>
<evidence type="ECO:0000256" key="5">
    <source>
        <dbReference type="ARBA" id="ARBA00023136"/>
    </source>
</evidence>